<dbReference type="SMART" id="SM00898">
    <property type="entry name" value="Fapy_DNA_glyco"/>
    <property type="match status" value="1"/>
</dbReference>
<dbReference type="SUPFAM" id="SSF81624">
    <property type="entry name" value="N-terminal domain of MutM-like DNA repair proteins"/>
    <property type="match status" value="1"/>
</dbReference>
<keyword evidence="8" id="KW-0511">Multifunctional enzyme</keyword>
<evidence type="ECO:0000256" key="3">
    <source>
        <dbReference type="ARBA" id="ARBA00022763"/>
    </source>
</evidence>
<dbReference type="PANTHER" id="PTHR42697">
    <property type="entry name" value="ENDONUCLEASE 8"/>
    <property type="match status" value="1"/>
</dbReference>
<dbReference type="EMBL" id="SJPO01000014">
    <property type="protein sequence ID" value="TWT66785.1"/>
    <property type="molecule type" value="Genomic_DNA"/>
</dbReference>
<dbReference type="Gene3D" id="1.10.8.50">
    <property type="match status" value="1"/>
</dbReference>
<evidence type="ECO:0000256" key="8">
    <source>
        <dbReference type="ARBA" id="ARBA00023268"/>
    </source>
</evidence>
<dbReference type="RefSeq" id="WP_146591117.1">
    <property type="nucleotide sequence ID" value="NZ_SJPO01000014.1"/>
</dbReference>
<dbReference type="PANTHER" id="PTHR42697:SF1">
    <property type="entry name" value="ENDONUCLEASE 8"/>
    <property type="match status" value="1"/>
</dbReference>
<evidence type="ECO:0000259" key="10">
    <source>
        <dbReference type="PROSITE" id="PS51068"/>
    </source>
</evidence>
<dbReference type="SMART" id="SM01232">
    <property type="entry name" value="H2TH"/>
    <property type="match status" value="1"/>
</dbReference>
<dbReference type="GO" id="GO:0140078">
    <property type="term" value="F:class I DNA-(apurinic or apyrimidinic site) endonuclease activity"/>
    <property type="evidence" value="ECO:0007669"/>
    <property type="project" value="UniProtKB-EC"/>
</dbReference>
<gene>
    <name evidence="11" type="primary">nei1_2</name>
    <name evidence="11" type="ORF">Pla123a_44830</name>
</gene>
<keyword evidence="5" id="KW-0238">DNA-binding</keyword>
<dbReference type="AlphaFoldDB" id="A0A5C5XXZ4"/>
<protein>
    <recommendedName>
        <fullName evidence="2">DNA-(apurinic or apyrimidinic site) lyase</fullName>
        <ecNumber evidence="2">4.2.99.18</ecNumber>
    </recommendedName>
</protein>
<evidence type="ECO:0000256" key="4">
    <source>
        <dbReference type="ARBA" id="ARBA00022801"/>
    </source>
</evidence>
<organism evidence="11 12">
    <name type="scientific">Posidoniimonas polymericola</name>
    <dbReference type="NCBI Taxonomy" id="2528002"/>
    <lineage>
        <taxon>Bacteria</taxon>
        <taxon>Pseudomonadati</taxon>
        <taxon>Planctomycetota</taxon>
        <taxon>Planctomycetia</taxon>
        <taxon>Pirellulales</taxon>
        <taxon>Lacipirellulaceae</taxon>
        <taxon>Posidoniimonas</taxon>
    </lineage>
</organism>
<dbReference type="OrthoDB" id="9800855at2"/>
<dbReference type="PROSITE" id="PS51068">
    <property type="entry name" value="FPG_CAT"/>
    <property type="match status" value="1"/>
</dbReference>
<sequence length="263" mass="29832">MPEGHVIHRIARDHAKEFAGQKLIVLSPQGRFAEGAEVLSGRKLQTVDAYGKHLFYRFGGGKRLHVHLGLYGKFRDHPAPPPEPVGQVRVRAIGERRAFDLNGPNACHLVTKQEADAILDRLGPDPLRDDADPDRAWERIGRSRAAIGTLLMNQEVIAGVGNIYRSEVLHLMRVHPETPGRDLSGEQFDQMWEHLTELMEIGLKYKRIIIADPAQVGKPRSRMNRSERLLVYKHDRCTTCQAKVRSWQLAARTMYACPKCQKR</sequence>
<dbReference type="Pfam" id="PF01149">
    <property type="entry name" value="Fapy_DNA_glyco"/>
    <property type="match status" value="1"/>
</dbReference>
<dbReference type="Proteomes" id="UP000318478">
    <property type="component" value="Unassembled WGS sequence"/>
</dbReference>
<proteinExistence type="inferred from homology"/>
<evidence type="ECO:0000256" key="5">
    <source>
        <dbReference type="ARBA" id="ARBA00023125"/>
    </source>
</evidence>
<evidence type="ECO:0000313" key="12">
    <source>
        <dbReference type="Proteomes" id="UP000318478"/>
    </source>
</evidence>
<evidence type="ECO:0000256" key="1">
    <source>
        <dbReference type="ARBA" id="ARBA00009409"/>
    </source>
</evidence>
<accession>A0A5C5XXZ4</accession>
<name>A0A5C5XXZ4_9BACT</name>
<keyword evidence="11" id="KW-0540">Nuclease</keyword>
<reference evidence="11 12" key="1">
    <citation type="submission" date="2019-02" db="EMBL/GenBank/DDBJ databases">
        <title>Deep-cultivation of Planctomycetes and their phenomic and genomic characterization uncovers novel biology.</title>
        <authorList>
            <person name="Wiegand S."/>
            <person name="Jogler M."/>
            <person name="Boedeker C."/>
            <person name="Pinto D."/>
            <person name="Vollmers J."/>
            <person name="Rivas-Marin E."/>
            <person name="Kohn T."/>
            <person name="Peeters S.H."/>
            <person name="Heuer A."/>
            <person name="Rast P."/>
            <person name="Oberbeckmann S."/>
            <person name="Bunk B."/>
            <person name="Jeske O."/>
            <person name="Meyerdierks A."/>
            <person name="Storesund J.E."/>
            <person name="Kallscheuer N."/>
            <person name="Luecker S."/>
            <person name="Lage O.M."/>
            <person name="Pohl T."/>
            <person name="Merkel B.J."/>
            <person name="Hornburger P."/>
            <person name="Mueller R.-W."/>
            <person name="Bruemmer F."/>
            <person name="Labrenz M."/>
            <person name="Spormann A.M."/>
            <person name="Op Den Camp H."/>
            <person name="Overmann J."/>
            <person name="Amann R."/>
            <person name="Jetten M.S.M."/>
            <person name="Mascher T."/>
            <person name="Medema M.H."/>
            <person name="Devos D.P."/>
            <person name="Kaster A.-K."/>
            <person name="Ovreas L."/>
            <person name="Rohde M."/>
            <person name="Galperin M.Y."/>
            <person name="Jogler C."/>
        </authorList>
    </citation>
    <scope>NUCLEOTIDE SEQUENCE [LARGE SCALE GENOMIC DNA]</scope>
    <source>
        <strain evidence="11 12">Pla123a</strain>
    </source>
</reference>
<dbReference type="Pfam" id="PF06831">
    <property type="entry name" value="H2TH"/>
    <property type="match status" value="1"/>
</dbReference>
<feature type="domain" description="Formamidopyrimidine-DNA glycosylase catalytic" evidence="10">
    <location>
        <begin position="1"/>
        <end position="94"/>
    </location>
</feature>
<keyword evidence="12" id="KW-1185">Reference proteome</keyword>
<evidence type="ECO:0000256" key="9">
    <source>
        <dbReference type="ARBA" id="ARBA00023295"/>
    </source>
</evidence>
<dbReference type="GO" id="GO:0006284">
    <property type="term" value="P:base-excision repair"/>
    <property type="evidence" value="ECO:0007669"/>
    <property type="project" value="InterPro"/>
</dbReference>
<evidence type="ECO:0000256" key="7">
    <source>
        <dbReference type="ARBA" id="ARBA00023239"/>
    </source>
</evidence>
<dbReference type="InterPro" id="IPR012319">
    <property type="entry name" value="FPG_cat"/>
</dbReference>
<dbReference type="GO" id="GO:0003684">
    <property type="term" value="F:damaged DNA binding"/>
    <property type="evidence" value="ECO:0007669"/>
    <property type="project" value="InterPro"/>
</dbReference>
<dbReference type="EC" id="4.2.99.18" evidence="2"/>
<dbReference type="SUPFAM" id="SSF46946">
    <property type="entry name" value="S13-like H2TH domain"/>
    <property type="match status" value="1"/>
</dbReference>
<dbReference type="InterPro" id="IPR015886">
    <property type="entry name" value="H2TH_FPG"/>
</dbReference>
<dbReference type="InterPro" id="IPR010979">
    <property type="entry name" value="Ribosomal_uS13-like_H2TH"/>
</dbReference>
<keyword evidence="3" id="KW-0227">DNA damage</keyword>
<dbReference type="GO" id="GO:0000703">
    <property type="term" value="F:oxidized pyrimidine nucleobase lesion DNA N-glycosylase activity"/>
    <property type="evidence" value="ECO:0007669"/>
    <property type="project" value="TreeGrafter"/>
</dbReference>
<dbReference type="InterPro" id="IPR035937">
    <property type="entry name" value="FPG_N"/>
</dbReference>
<comment type="similarity">
    <text evidence="1">Belongs to the FPG family.</text>
</comment>
<comment type="caution">
    <text evidence="11">The sequence shown here is derived from an EMBL/GenBank/DDBJ whole genome shotgun (WGS) entry which is preliminary data.</text>
</comment>
<keyword evidence="6" id="KW-0234">DNA repair</keyword>
<dbReference type="GO" id="GO:0008270">
    <property type="term" value="F:zinc ion binding"/>
    <property type="evidence" value="ECO:0007669"/>
    <property type="project" value="InterPro"/>
</dbReference>
<dbReference type="SUPFAM" id="SSF57716">
    <property type="entry name" value="Glucocorticoid receptor-like (DNA-binding domain)"/>
    <property type="match status" value="1"/>
</dbReference>
<dbReference type="Gene3D" id="3.20.190.10">
    <property type="entry name" value="MutM-like, N-terminal"/>
    <property type="match status" value="1"/>
</dbReference>
<keyword evidence="7" id="KW-0456">Lyase</keyword>
<keyword evidence="4 11" id="KW-0378">Hydrolase</keyword>
<evidence type="ECO:0000256" key="2">
    <source>
        <dbReference type="ARBA" id="ARBA00012720"/>
    </source>
</evidence>
<keyword evidence="11" id="KW-0255">Endonuclease</keyword>
<dbReference type="CDD" id="cd08970">
    <property type="entry name" value="AcNei1_N"/>
    <property type="match status" value="1"/>
</dbReference>
<evidence type="ECO:0000256" key="6">
    <source>
        <dbReference type="ARBA" id="ARBA00023204"/>
    </source>
</evidence>
<evidence type="ECO:0000313" key="11">
    <source>
        <dbReference type="EMBL" id="TWT66785.1"/>
    </source>
</evidence>
<keyword evidence="9 11" id="KW-0326">Glycosidase</keyword>